<protein>
    <submittedName>
        <fullName evidence="1">Phosphonatase-like hydrolase</fullName>
    </submittedName>
</protein>
<dbReference type="InterPro" id="IPR036412">
    <property type="entry name" value="HAD-like_sf"/>
</dbReference>
<dbReference type="InterPro" id="IPR023214">
    <property type="entry name" value="HAD_sf"/>
</dbReference>
<dbReference type="PANTHER" id="PTHR43434:SF19">
    <property type="entry name" value="PHOSPHONOACETALDEHYDE HYDROLASE"/>
    <property type="match status" value="1"/>
</dbReference>
<dbReference type="SUPFAM" id="SSF56784">
    <property type="entry name" value="HAD-like"/>
    <property type="match status" value="1"/>
</dbReference>
<gene>
    <name evidence="1" type="ORF">FPZ12_023060</name>
</gene>
<dbReference type="PANTHER" id="PTHR43434">
    <property type="entry name" value="PHOSPHOGLYCOLATE PHOSPHATASE"/>
    <property type="match status" value="1"/>
</dbReference>
<proteinExistence type="predicted"/>
<comment type="caution">
    <text evidence="1">The sequence shown here is derived from an EMBL/GenBank/DDBJ whole genome shotgun (WGS) entry which is preliminary data.</text>
</comment>
<evidence type="ECO:0000313" key="2">
    <source>
        <dbReference type="Proteomes" id="UP000319769"/>
    </source>
</evidence>
<dbReference type="Proteomes" id="UP000319769">
    <property type="component" value="Unassembled WGS sequence"/>
</dbReference>
<dbReference type="Gene3D" id="3.40.50.1000">
    <property type="entry name" value="HAD superfamily/HAD-like"/>
    <property type="match status" value="1"/>
</dbReference>
<dbReference type="EMBL" id="VMNW02000036">
    <property type="protein sequence ID" value="KAA9158223.1"/>
    <property type="molecule type" value="Genomic_DNA"/>
</dbReference>
<dbReference type="NCBIfam" id="TIGR03351">
    <property type="entry name" value="PhnX-like"/>
    <property type="match status" value="1"/>
</dbReference>
<dbReference type="GO" id="GO:0006281">
    <property type="term" value="P:DNA repair"/>
    <property type="evidence" value="ECO:0007669"/>
    <property type="project" value="TreeGrafter"/>
</dbReference>
<dbReference type="InterPro" id="IPR050155">
    <property type="entry name" value="HAD-like_hydrolase_sf"/>
</dbReference>
<name>A0A5N0UY74_9PSEU</name>
<dbReference type="OrthoDB" id="5504491at2"/>
<sequence length="223" mass="23214">MNTELVVLDMAGTTVADDGLVEEAFTTAITAVGVAADRQPEMLDHVRETMGQSKIVVFRALLGEETLAQQANDEFRRAYEGLVDKGRCEPVPGAEDTIRTLREAGAKVALTTGFAAGTQHAILDALGWQDLADLVLAPGPGVRGRPFPDLVLSAVLRLEVTDLRHVAVAGDTSSDILTGLRSGAAVAAGVLTGSGSREDFEAAGATHVLDSVRDLPTTLGALA</sequence>
<dbReference type="SFLD" id="SFLDG01129">
    <property type="entry name" value="C1.5:_HAD__Beta-PGM__Phosphata"/>
    <property type="match status" value="1"/>
</dbReference>
<evidence type="ECO:0000313" key="1">
    <source>
        <dbReference type="EMBL" id="KAA9158223.1"/>
    </source>
</evidence>
<dbReference type="Pfam" id="PF00702">
    <property type="entry name" value="Hydrolase"/>
    <property type="match status" value="1"/>
</dbReference>
<reference evidence="1" key="1">
    <citation type="submission" date="2019-09" db="EMBL/GenBank/DDBJ databases">
        <authorList>
            <person name="Teo W.F.A."/>
            <person name="Duangmal K."/>
        </authorList>
    </citation>
    <scope>NUCLEOTIDE SEQUENCE [LARGE SCALE GENOMIC DNA]</scope>
    <source>
        <strain evidence="1">K81G1</strain>
    </source>
</reference>
<organism evidence="1 2">
    <name type="scientific">Amycolatopsis acidicola</name>
    <dbReference type="NCBI Taxonomy" id="2596893"/>
    <lineage>
        <taxon>Bacteria</taxon>
        <taxon>Bacillati</taxon>
        <taxon>Actinomycetota</taxon>
        <taxon>Actinomycetes</taxon>
        <taxon>Pseudonocardiales</taxon>
        <taxon>Pseudonocardiaceae</taxon>
        <taxon>Amycolatopsis</taxon>
    </lineage>
</organism>
<dbReference type="GO" id="GO:0008967">
    <property type="term" value="F:phosphoglycolate phosphatase activity"/>
    <property type="evidence" value="ECO:0007669"/>
    <property type="project" value="TreeGrafter"/>
</dbReference>
<keyword evidence="2" id="KW-1185">Reference proteome</keyword>
<dbReference type="InterPro" id="IPR022468">
    <property type="entry name" value="PhnX-like"/>
</dbReference>
<dbReference type="GO" id="GO:0005829">
    <property type="term" value="C:cytosol"/>
    <property type="evidence" value="ECO:0007669"/>
    <property type="project" value="TreeGrafter"/>
</dbReference>
<accession>A0A5N0UY74</accession>
<dbReference type="AlphaFoldDB" id="A0A5N0UY74"/>
<dbReference type="RefSeq" id="WP_144747745.1">
    <property type="nucleotide sequence ID" value="NZ_VMNW02000036.1"/>
</dbReference>
<dbReference type="SFLD" id="SFLDS00003">
    <property type="entry name" value="Haloacid_Dehalogenase"/>
    <property type="match status" value="1"/>
</dbReference>